<dbReference type="EMBL" id="KZ293693">
    <property type="protein sequence ID" value="PBK85088.1"/>
    <property type="molecule type" value="Genomic_DNA"/>
</dbReference>
<accession>A0A2H3D2T7</accession>
<sequence>MALGAPATLPTNRLSLGSFISRQYEFSVRDDDGRHTLKTSVTHCMPVTRPWHSPNVTCSLH</sequence>
<protein>
    <submittedName>
        <fullName evidence="1">Uncharacterized protein</fullName>
    </submittedName>
</protein>
<reference evidence="2" key="1">
    <citation type="journal article" date="2017" name="Nat. Ecol. Evol.">
        <title>Genome expansion and lineage-specific genetic innovations in the forest pathogenic fungi Armillaria.</title>
        <authorList>
            <person name="Sipos G."/>
            <person name="Prasanna A.N."/>
            <person name="Walter M.C."/>
            <person name="O'Connor E."/>
            <person name="Balint B."/>
            <person name="Krizsan K."/>
            <person name="Kiss B."/>
            <person name="Hess J."/>
            <person name="Varga T."/>
            <person name="Slot J."/>
            <person name="Riley R."/>
            <person name="Boka B."/>
            <person name="Rigling D."/>
            <person name="Barry K."/>
            <person name="Lee J."/>
            <person name="Mihaltcheva S."/>
            <person name="LaButti K."/>
            <person name="Lipzen A."/>
            <person name="Waldron R."/>
            <person name="Moloney N.M."/>
            <person name="Sperisen C."/>
            <person name="Kredics L."/>
            <person name="Vagvoelgyi C."/>
            <person name="Patrignani A."/>
            <person name="Fitzpatrick D."/>
            <person name="Nagy I."/>
            <person name="Doyle S."/>
            <person name="Anderson J.B."/>
            <person name="Grigoriev I.V."/>
            <person name="Gueldener U."/>
            <person name="Muensterkoetter M."/>
            <person name="Nagy L.G."/>
        </authorList>
    </citation>
    <scope>NUCLEOTIDE SEQUENCE [LARGE SCALE GENOMIC DNA]</scope>
    <source>
        <strain evidence="2">Ar21-2</strain>
    </source>
</reference>
<gene>
    <name evidence="1" type="ORF">ARMGADRAFT_1018135</name>
</gene>
<proteinExistence type="predicted"/>
<name>A0A2H3D2T7_ARMGA</name>
<evidence type="ECO:0000313" key="2">
    <source>
        <dbReference type="Proteomes" id="UP000217790"/>
    </source>
</evidence>
<dbReference type="InParanoid" id="A0A2H3D2T7"/>
<organism evidence="1 2">
    <name type="scientific">Armillaria gallica</name>
    <name type="common">Bulbous honey fungus</name>
    <name type="synonym">Armillaria bulbosa</name>
    <dbReference type="NCBI Taxonomy" id="47427"/>
    <lineage>
        <taxon>Eukaryota</taxon>
        <taxon>Fungi</taxon>
        <taxon>Dikarya</taxon>
        <taxon>Basidiomycota</taxon>
        <taxon>Agaricomycotina</taxon>
        <taxon>Agaricomycetes</taxon>
        <taxon>Agaricomycetidae</taxon>
        <taxon>Agaricales</taxon>
        <taxon>Marasmiineae</taxon>
        <taxon>Physalacriaceae</taxon>
        <taxon>Armillaria</taxon>
    </lineage>
</organism>
<evidence type="ECO:0000313" key="1">
    <source>
        <dbReference type="EMBL" id="PBK85088.1"/>
    </source>
</evidence>
<keyword evidence="2" id="KW-1185">Reference proteome</keyword>
<dbReference type="Proteomes" id="UP000217790">
    <property type="component" value="Unassembled WGS sequence"/>
</dbReference>
<dbReference type="AlphaFoldDB" id="A0A2H3D2T7"/>